<evidence type="ECO:0000313" key="2">
    <source>
        <dbReference type="EMBL" id="EEQ92901.1"/>
    </source>
</evidence>
<comment type="caution">
    <text evidence="2">The sequence shown here is derived from an EMBL/GenBank/DDBJ whole genome shotgun (WGS) entry which is preliminary data.</text>
</comment>
<proteinExistence type="predicted"/>
<evidence type="ECO:0000256" key="1">
    <source>
        <dbReference type="ARBA" id="ARBA00023002"/>
    </source>
</evidence>
<dbReference type="EMBL" id="ACQA01000002">
    <property type="protein sequence ID" value="EEQ92901.1"/>
    <property type="molecule type" value="Genomic_DNA"/>
</dbReference>
<dbReference type="Gene3D" id="3.10.20.440">
    <property type="entry name" value="2Fe-2S iron-sulphur cluster binding domain, sarcosine oxidase, alpha subunit, N-terminal domain"/>
    <property type="match status" value="1"/>
</dbReference>
<dbReference type="GO" id="GO:0051536">
    <property type="term" value="F:iron-sulfur cluster binding"/>
    <property type="evidence" value="ECO:0007669"/>
    <property type="project" value="InterPro"/>
</dbReference>
<dbReference type="GO" id="GO:0016491">
    <property type="term" value="F:oxidoreductase activity"/>
    <property type="evidence" value="ECO:0007669"/>
    <property type="project" value="UniProtKB-KW"/>
</dbReference>
<dbReference type="Pfam" id="PF13510">
    <property type="entry name" value="Fer2_4"/>
    <property type="match status" value="1"/>
</dbReference>
<reference evidence="2 3" key="1">
    <citation type="submission" date="2009-05" db="EMBL/GenBank/DDBJ databases">
        <authorList>
            <person name="Setubal J.C."/>
            <person name="Boyle S."/>
            <person name="Crasta O.R."/>
            <person name="Gillespie J.J."/>
            <person name="Kenyon R.W."/>
            <person name="Lu J."/>
            <person name="Mane S."/>
            <person name="Nagrani S."/>
            <person name="Shallom J.M."/>
            <person name="Shallom S."/>
            <person name="Shukla M."/>
            <person name="Snyder E.E."/>
            <person name="Sobral B.W."/>
            <person name="Wattam A.R."/>
            <person name="Will R."/>
            <person name="Williams K."/>
            <person name="Yoo H."/>
            <person name="Munk C."/>
            <person name="Tapia R."/>
            <person name="Green L."/>
            <person name="Rogers Y."/>
            <person name="Detter J.C."/>
            <person name="Bruce D."/>
            <person name="Brettin T.S."/>
            <person name="Tsolis R."/>
        </authorList>
    </citation>
    <scope>NUCLEOTIDE SEQUENCE [LARGE SCALE GENOMIC DNA]</scope>
    <source>
        <strain evidence="2 3">LMG 3301</strain>
    </source>
</reference>
<evidence type="ECO:0000313" key="3">
    <source>
        <dbReference type="Proteomes" id="UP000004386"/>
    </source>
</evidence>
<organism evidence="2 3">
    <name type="scientific">Brucella intermedia LMG 3301</name>
    <dbReference type="NCBI Taxonomy" id="641118"/>
    <lineage>
        <taxon>Bacteria</taxon>
        <taxon>Pseudomonadati</taxon>
        <taxon>Pseudomonadota</taxon>
        <taxon>Alphaproteobacteria</taxon>
        <taxon>Hyphomicrobiales</taxon>
        <taxon>Brucellaceae</taxon>
        <taxon>Brucella/Ochrobactrum group</taxon>
        <taxon>Brucella</taxon>
    </lineage>
</organism>
<protein>
    <recommendedName>
        <fullName evidence="4">Sarcosine oxidase alpha subunit</fullName>
    </recommendedName>
</protein>
<accession>C4WL79</accession>
<dbReference type="SUPFAM" id="SSF54292">
    <property type="entry name" value="2Fe-2S ferredoxin-like"/>
    <property type="match status" value="1"/>
</dbReference>
<dbReference type="InterPro" id="IPR042204">
    <property type="entry name" value="2Fe-2S-bd_N"/>
</dbReference>
<dbReference type="InterPro" id="IPR036010">
    <property type="entry name" value="2Fe-2S_ferredoxin-like_sf"/>
</dbReference>
<dbReference type="Proteomes" id="UP000004386">
    <property type="component" value="Unassembled WGS sequence"/>
</dbReference>
<evidence type="ECO:0008006" key="4">
    <source>
        <dbReference type="Google" id="ProtNLM"/>
    </source>
</evidence>
<name>C4WL79_9HYPH</name>
<dbReference type="AlphaFoldDB" id="C4WL79"/>
<gene>
    <name evidence="2" type="ORF">OINT_2000023</name>
</gene>
<keyword evidence="1" id="KW-0560">Oxidoreductase</keyword>
<dbReference type="HOGENOM" id="CLU_153062_1_0_5"/>
<sequence length="109" mass="11673">MHSPAGGFMSPKMFLNTETPEETVTITFDARTLTVPANVTVAAALLGEGINRLRNSVVGDQPRAPYCLMGICFECLVTIDGVQNRQACMTLVANGMIISSQTGARRVEP</sequence>